<sequence length="610" mass="64364">MINALTSVGFGLAISAALIYVLLRFFVAAPNATNTTEAISRHAFWTALIAFFASGTSGLSNLWAIAPDAGTGMMVDTQPTTMLMHAAAPGLWLTLVYILGQFTWPRHLKPVRSASLEVRSVKTLVPKFLASLLLVCTVISTVAIIFVWNDPGAPHREGSDSSSSSQEMSYDGETDDFGNPVDDDGNPIDLDSTDAKGNSPYISSITGTRSGNEVGPYLMGGMALALLGSAGAAAVIVRRPPLDALDAGENSILRSVWINRLLRTASIVIAGFGAASASYLAEGIRARADWALPITASGPSFSESAQNHANVLNLIASISFLALIIVVVSCSPPKLVDISPNALVGSSAPSRSFSTARDFLLLTHCIGLLVMFLVVMFMGMQATGSVYSTTTSADGTQTFSFDSTDPTRLQTMGNLALTIVLAAGSYLLLNLLAAWVISRRVGGPSLETPRRGLLPGWFLTVLVLATTLGVTSVINFAVAGPPALREIVWWAAAILVIVAALAGVLYRSATHSALRADASRSEDTKIRLLLAQRGARMLGGVSLLLTSLLGDPTFWAPSGHGYGEGMYYDQDPSGFQLITLVLGIILCLLPAATVYRAPRPTTQYSTPSNH</sequence>
<feature type="transmembrane region" description="Helical" evidence="2">
    <location>
        <begin position="6"/>
        <end position="23"/>
    </location>
</feature>
<keyword evidence="2" id="KW-0472">Membrane</keyword>
<feature type="transmembrane region" description="Helical" evidence="2">
    <location>
        <begin position="261"/>
        <end position="281"/>
    </location>
</feature>
<accession>A0ABX1G2J9</accession>
<dbReference type="EMBL" id="JAAWVT010000002">
    <property type="protein sequence ID" value="NKG20243.1"/>
    <property type="molecule type" value="Genomic_DNA"/>
</dbReference>
<feature type="transmembrane region" description="Helical" evidence="2">
    <location>
        <begin position="487"/>
        <end position="506"/>
    </location>
</feature>
<name>A0ABX1G2J9_9MICC</name>
<evidence type="ECO:0000313" key="4">
    <source>
        <dbReference type="Proteomes" id="UP000746595"/>
    </source>
</evidence>
<feature type="transmembrane region" description="Helical" evidence="2">
    <location>
        <begin position="535"/>
        <end position="555"/>
    </location>
</feature>
<proteinExistence type="predicted"/>
<reference evidence="3 4" key="1">
    <citation type="submission" date="2020-04" db="EMBL/GenBank/DDBJ databases">
        <title>Paeniglutamicibacter sp. ANT13_2, a novel actinomycete isolated from sediment in Antarctica.</title>
        <authorList>
            <person name="Sakdapetsiri C."/>
            <person name="Pinyakong O."/>
        </authorList>
    </citation>
    <scope>NUCLEOTIDE SEQUENCE [LARGE SCALE GENOMIC DNA]</scope>
    <source>
        <strain evidence="3 4">ANT13_2</strain>
    </source>
</reference>
<feature type="transmembrane region" description="Helical" evidence="2">
    <location>
        <begin position="457"/>
        <end position="481"/>
    </location>
</feature>
<feature type="transmembrane region" description="Helical" evidence="2">
    <location>
        <begin position="86"/>
        <end position="104"/>
    </location>
</feature>
<keyword evidence="4" id="KW-1185">Reference proteome</keyword>
<feature type="transmembrane region" description="Helical" evidence="2">
    <location>
        <begin position="311"/>
        <end position="330"/>
    </location>
</feature>
<feature type="transmembrane region" description="Helical" evidence="2">
    <location>
        <begin position="44"/>
        <end position="66"/>
    </location>
</feature>
<feature type="transmembrane region" description="Helical" evidence="2">
    <location>
        <begin position="415"/>
        <end position="437"/>
    </location>
</feature>
<feature type="region of interest" description="Disordered" evidence="1">
    <location>
        <begin position="155"/>
        <end position="204"/>
    </location>
</feature>
<evidence type="ECO:0000256" key="2">
    <source>
        <dbReference type="SAM" id="Phobius"/>
    </source>
</evidence>
<feature type="transmembrane region" description="Helical" evidence="2">
    <location>
        <begin position="124"/>
        <end position="148"/>
    </location>
</feature>
<evidence type="ECO:0000256" key="1">
    <source>
        <dbReference type="SAM" id="MobiDB-lite"/>
    </source>
</evidence>
<feature type="transmembrane region" description="Helical" evidence="2">
    <location>
        <begin position="217"/>
        <end position="237"/>
    </location>
</feature>
<feature type="transmembrane region" description="Helical" evidence="2">
    <location>
        <begin position="575"/>
        <end position="595"/>
    </location>
</feature>
<feature type="transmembrane region" description="Helical" evidence="2">
    <location>
        <begin position="359"/>
        <end position="380"/>
    </location>
</feature>
<comment type="caution">
    <text evidence="3">The sequence shown here is derived from an EMBL/GenBank/DDBJ whole genome shotgun (WGS) entry which is preliminary data.</text>
</comment>
<evidence type="ECO:0000313" key="3">
    <source>
        <dbReference type="EMBL" id="NKG20243.1"/>
    </source>
</evidence>
<keyword evidence="2" id="KW-0812">Transmembrane</keyword>
<feature type="compositionally biased region" description="Acidic residues" evidence="1">
    <location>
        <begin position="170"/>
        <end position="186"/>
    </location>
</feature>
<dbReference type="RefSeq" id="WP_168151191.1">
    <property type="nucleotide sequence ID" value="NZ_JAAWVT010000002.1"/>
</dbReference>
<protein>
    <submittedName>
        <fullName evidence="3">Uncharacterized protein</fullName>
    </submittedName>
</protein>
<keyword evidence="2" id="KW-1133">Transmembrane helix</keyword>
<dbReference type="Proteomes" id="UP000746595">
    <property type="component" value="Unassembled WGS sequence"/>
</dbReference>
<gene>
    <name evidence="3" type="ORF">HED64_05890</name>
</gene>
<organism evidence="3 4">
    <name type="scientific">Paeniglutamicibacter terrestris</name>
    <dbReference type="NCBI Taxonomy" id="2723403"/>
    <lineage>
        <taxon>Bacteria</taxon>
        <taxon>Bacillati</taxon>
        <taxon>Actinomycetota</taxon>
        <taxon>Actinomycetes</taxon>
        <taxon>Micrococcales</taxon>
        <taxon>Micrococcaceae</taxon>
        <taxon>Paeniglutamicibacter</taxon>
    </lineage>
</organism>